<dbReference type="Proteomes" id="UP000445000">
    <property type="component" value="Unassembled WGS sequence"/>
</dbReference>
<feature type="region of interest" description="Disordered" evidence="1">
    <location>
        <begin position="372"/>
        <end position="394"/>
    </location>
</feature>
<accession>A0A829YB55</accession>
<keyword evidence="4" id="KW-1185">Reference proteome</keyword>
<name>A0A829YB55_9GAMM</name>
<keyword evidence="2" id="KW-1133">Transmembrane helix</keyword>
<evidence type="ECO:0000313" key="3">
    <source>
        <dbReference type="EMBL" id="GFE80604.1"/>
    </source>
</evidence>
<dbReference type="AlphaFoldDB" id="A0A829YB55"/>
<feature type="transmembrane region" description="Helical" evidence="2">
    <location>
        <begin position="39"/>
        <end position="64"/>
    </location>
</feature>
<dbReference type="InterPro" id="IPR018723">
    <property type="entry name" value="DUF2254_membrane"/>
</dbReference>
<protein>
    <recommendedName>
        <fullName evidence="5">DUF2254 domain-containing protein</fullName>
    </recommendedName>
</protein>
<evidence type="ECO:0008006" key="5">
    <source>
        <dbReference type="Google" id="ProtNLM"/>
    </source>
</evidence>
<feature type="compositionally biased region" description="Basic and acidic residues" evidence="1">
    <location>
        <begin position="375"/>
        <end position="394"/>
    </location>
</feature>
<organism evidence="3 4">
    <name type="scientific">Steroidobacter agaridevorans</name>
    <dbReference type="NCBI Taxonomy" id="2695856"/>
    <lineage>
        <taxon>Bacteria</taxon>
        <taxon>Pseudomonadati</taxon>
        <taxon>Pseudomonadota</taxon>
        <taxon>Gammaproteobacteria</taxon>
        <taxon>Steroidobacterales</taxon>
        <taxon>Steroidobacteraceae</taxon>
        <taxon>Steroidobacter</taxon>
    </lineage>
</organism>
<keyword evidence="2" id="KW-0812">Transmembrane</keyword>
<feature type="transmembrane region" description="Helical" evidence="2">
    <location>
        <begin position="114"/>
        <end position="135"/>
    </location>
</feature>
<keyword evidence="2" id="KW-0472">Membrane</keyword>
<dbReference type="EMBL" id="BLJN01000002">
    <property type="protein sequence ID" value="GFE80604.1"/>
    <property type="molecule type" value="Genomic_DNA"/>
</dbReference>
<dbReference type="Pfam" id="PF10011">
    <property type="entry name" value="DUF2254"/>
    <property type="match status" value="1"/>
</dbReference>
<evidence type="ECO:0000313" key="4">
    <source>
        <dbReference type="Proteomes" id="UP000445000"/>
    </source>
</evidence>
<gene>
    <name evidence="3" type="ORF">GCM10011487_26040</name>
</gene>
<proteinExistence type="predicted"/>
<evidence type="ECO:0000256" key="1">
    <source>
        <dbReference type="SAM" id="MobiDB-lite"/>
    </source>
</evidence>
<comment type="caution">
    <text evidence="3">The sequence shown here is derived from an EMBL/GenBank/DDBJ whole genome shotgun (WGS) entry which is preliminary data.</text>
</comment>
<reference evidence="4" key="1">
    <citation type="submission" date="2020-01" db="EMBL/GenBank/DDBJ databases">
        <title>'Steroidobacter agaridevorans' sp. nov., agar-degrading bacteria isolated from rhizosphere soils.</title>
        <authorList>
            <person name="Ikenaga M."/>
            <person name="Kataoka M."/>
            <person name="Murouchi A."/>
            <person name="Katsuragi S."/>
            <person name="Sakai M."/>
        </authorList>
    </citation>
    <scope>NUCLEOTIDE SEQUENCE [LARGE SCALE GENOMIC DNA]</scope>
    <source>
        <strain evidence="4">YU21-B</strain>
    </source>
</reference>
<sequence length="394" mass="42846">MCVIAGLGLSVGTIAIDKAFDYELVPEWISGGPDAALEILGTVAASMVSLAALVLTITMVVVQLAMGQFSPRIVQRILQDKPSQLAIGVFVGTFAHAMLTLREVQTDGGGTVPGLAVLVAFILVVVSIMVLVWYVNHIGRKLRVSALIELVGTDTRNLLDTLYPDAGAPRRFERPTICAPHSGVVTRVDYRALVRIAEEADCTLNLLPALGEFVPAGAALFEVEGARERLDSKAALDCVDSGLERTLDQDLAYGLRMLVDIAERSLAESPFLDPTTAVQAIDRLHDCLRQMAPRPFPDGRHRDDHGVERLITRVMTWDDYVHLAFDEIRLAGAGSPQIERRMRAALEDLLTIAPPDRKGSLQKQLDLLDSGSQDAMDHTIDRQRASRADTRGLG</sequence>
<evidence type="ECO:0000256" key="2">
    <source>
        <dbReference type="SAM" id="Phobius"/>
    </source>
</evidence>
<feature type="transmembrane region" description="Helical" evidence="2">
    <location>
        <begin position="85"/>
        <end position="102"/>
    </location>
</feature>